<proteinExistence type="predicted"/>
<reference evidence="1" key="1">
    <citation type="submission" date="2023-07" db="EMBL/GenBank/DDBJ databases">
        <title>Chromosome-level Genome Assembly of Striped Snakehead (Channa striata).</title>
        <authorList>
            <person name="Liu H."/>
        </authorList>
    </citation>
    <scope>NUCLEOTIDE SEQUENCE</scope>
    <source>
        <strain evidence="1">Gz</strain>
        <tissue evidence="1">Muscle</tissue>
    </source>
</reference>
<name>A0AA88MY28_CHASR</name>
<protein>
    <submittedName>
        <fullName evidence="1">Uncharacterized protein</fullName>
    </submittedName>
</protein>
<keyword evidence="2" id="KW-1185">Reference proteome</keyword>
<sequence length="100" mass="11445">MDRSKTCPHQSAGTLCKQISFCSWRKVLINKRSRKEHLCSLVHPFFDYNKKRIGLGSVSKKELHLFKKHTTHLLVCICPPASALQLIPLQYPSLVDLLCL</sequence>
<accession>A0AA88MY28</accession>
<comment type="caution">
    <text evidence="1">The sequence shown here is derived from an EMBL/GenBank/DDBJ whole genome shotgun (WGS) entry which is preliminary data.</text>
</comment>
<evidence type="ECO:0000313" key="1">
    <source>
        <dbReference type="EMBL" id="KAK2847127.1"/>
    </source>
</evidence>
<dbReference type="Proteomes" id="UP001187415">
    <property type="component" value="Unassembled WGS sequence"/>
</dbReference>
<gene>
    <name evidence="1" type="ORF">Q5P01_010126</name>
</gene>
<evidence type="ECO:0000313" key="2">
    <source>
        <dbReference type="Proteomes" id="UP001187415"/>
    </source>
</evidence>
<organism evidence="1 2">
    <name type="scientific">Channa striata</name>
    <name type="common">Snakehead murrel</name>
    <name type="synonym">Ophicephalus striatus</name>
    <dbReference type="NCBI Taxonomy" id="64152"/>
    <lineage>
        <taxon>Eukaryota</taxon>
        <taxon>Metazoa</taxon>
        <taxon>Chordata</taxon>
        <taxon>Craniata</taxon>
        <taxon>Vertebrata</taxon>
        <taxon>Euteleostomi</taxon>
        <taxon>Actinopterygii</taxon>
        <taxon>Neopterygii</taxon>
        <taxon>Teleostei</taxon>
        <taxon>Neoteleostei</taxon>
        <taxon>Acanthomorphata</taxon>
        <taxon>Anabantaria</taxon>
        <taxon>Anabantiformes</taxon>
        <taxon>Channoidei</taxon>
        <taxon>Channidae</taxon>
        <taxon>Channa</taxon>
    </lineage>
</organism>
<dbReference type="AlphaFoldDB" id="A0AA88MY28"/>
<dbReference type="EMBL" id="JAUPFM010000007">
    <property type="protein sequence ID" value="KAK2847127.1"/>
    <property type="molecule type" value="Genomic_DNA"/>
</dbReference>